<accession>A0A3P7X822</accession>
<keyword evidence="2" id="KW-1185">Reference proteome</keyword>
<accession>A0A183FEB8</accession>
<reference evidence="3" key="2">
    <citation type="submission" date="2019-09" db="UniProtKB">
        <authorList>
            <consortium name="WormBaseParasite"/>
        </authorList>
    </citation>
    <scope>IDENTIFICATION</scope>
</reference>
<proteinExistence type="predicted"/>
<name>A0A183FEB8_HELPZ</name>
<reference evidence="1 2" key="1">
    <citation type="submission" date="2018-11" db="EMBL/GenBank/DDBJ databases">
        <authorList>
            <consortium name="Pathogen Informatics"/>
        </authorList>
    </citation>
    <scope>NUCLEOTIDE SEQUENCE [LARGE SCALE GENOMIC DNA]</scope>
</reference>
<organism evidence="2 3">
    <name type="scientific">Heligmosomoides polygyrus</name>
    <name type="common">Parasitic roundworm</name>
    <dbReference type="NCBI Taxonomy" id="6339"/>
    <lineage>
        <taxon>Eukaryota</taxon>
        <taxon>Metazoa</taxon>
        <taxon>Ecdysozoa</taxon>
        <taxon>Nematoda</taxon>
        <taxon>Chromadorea</taxon>
        <taxon>Rhabditida</taxon>
        <taxon>Rhabditina</taxon>
        <taxon>Rhabditomorpha</taxon>
        <taxon>Strongyloidea</taxon>
        <taxon>Heligmosomidae</taxon>
        <taxon>Heligmosomoides</taxon>
    </lineage>
</organism>
<evidence type="ECO:0000313" key="3">
    <source>
        <dbReference type="WBParaSite" id="HPBE_0000470701-mRNA-1"/>
    </source>
</evidence>
<gene>
    <name evidence="1" type="ORF">HPBE_LOCUS4708</name>
</gene>
<evidence type="ECO:0000313" key="1">
    <source>
        <dbReference type="EMBL" id="VDO62149.1"/>
    </source>
</evidence>
<evidence type="ECO:0000313" key="2">
    <source>
        <dbReference type="Proteomes" id="UP000050761"/>
    </source>
</evidence>
<dbReference type="EMBL" id="UZAH01025353">
    <property type="protein sequence ID" value="VDO62149.1"/>
    <property type="molecule type" value="Genomic_DNA"/>
</dbReference>
<dbReference type="WBParaSite" id="HPBE_0000470701-mRNA-1">
    <property type="protein sequence ID" value="HPBE_0000470701-mRNA-1"/>
    <property type="gene ID" value="HPBE_0000470701"/>
</dbReference>
<dbReference type="AlphaFoldDB" id="A0A183FEB8"/>
<sequence length="78" mass="8522">MSAVGFSSHLPQIEASPFGAIAPHPPGQRRRLGLQMTGAVTLPIVLLTYRACPSALLTHLWRVRMLRTASELSVSWLT</sequence>
<protein>
    <submittedName>
        <fullName evidence="1 3">Uncharacterized protein</fullName>
    </submittedName>
</protein>
<dbReference type="Proteomes" id="UP000050761">
    <property type="component" value="Unassembled WGS sequence"/>
</dbReference>